<dbReference type="NCBIfam" id="TIGR02937">
    <property type="entry name" value="sigma70-ECF"/>
    <property type="match status" value="1"/>
</dbReference>
<evidence type="ECO:0000259" key="5">
    <source>
        <dbReference type="Pfam" id="PF04542"/>
    </source>
</evidence>
<dbReference type="InterPro" id="IPR013324">
    <property type="entry name" value="RNA_pol_sigma_r3/r4-like"/>
</dbReference>
<dbReference type="InterPro" id="IPR013249">
    <property type="entry name" value="RNA_pol_sigma70_r4_t2"/>
</dbReference>
<name>A0A4P7VDN2_9BACT</name>
<reference evidence="7 8" key="1">
    <citation type="submission" date="2019-02" db="EMBL/GenBank/DDBJ databases">
        <title>Isolation and identification of novel species under the genus Muribaculum.</title>
        <authorList>
            <person name="Miyake S."/>
            <person name="Ding Y."/>
            <person name="Low A."/>
            <person name="Soh M."/>
            <person name="Seedorf H."/>
        </authorList>
    </citation>
    <scope>NUCLEOTIDE SEQUENCE [LARGE SCALE GENOMIC DNA]</scope>
    <source>
        <strain evidence="7 8">TLL-A4</strain>
    </source>
</reference>
<dbReference type="PANTHER" id="PTHR43133">
    <property type="entry name" value="RNA POLYMERASE ECF-TYPE SIGMA FACTO"/>
    <property type="match status" value="1"/>
</dbReference>
<dbReference type="KEGG" id="mgod:E7746_00560"/>
<evidence type="ECO:0000256" key="1">
    <source>
        <dbReference type="ARBA" id="ARBA00010641"/>
    </source>
</evidence>
<evidence type="ECO:0000256" key="3">
    <source>
        <dbReference type="ARBA" id="ARBA00023082"/>
    </source>
</evidence>
<dbReference type="Pfam" id="PF04542">
    <property type="entry name" value="Sigma70_r2"/>
    <property type="match status" value="1"/>
</dbReference>
<evidence type="ECO:0000256" key="4">
    <source>
        <dbReference type="ARBA" id="ARBA00023163"/>
    </source>
</evidence>
<evidence type="ECO:0000313" key="8">
    <source>
        <dbReference type="Proteomes" id="UP000297031"/>
    </source>
</evidence>
<feature type="domain" description="RNA polymerase sigma-70 region 2" evidence="5">
    <location>
        <begin position="16"/>
        <end position="81"/>
    </location>
</feature>
<dbReference type="OrthoDB" id="9780326at2"/>
<protein>
    <submittedName>
        <fullName evidence="7">Sigma-70 family RNA polymerase sigma factor</fullName>
    </submittedName>
</protein>
<dbReference type="AlphaFoldDB" id="A0A4P7VDN2"/>
<dbReference type="SUPFAM" id="SSF88946">
    <property type="entry name" value="Sigma2 domain of RNA polymerase sigma factors"/>
    <property type="match status" value="1"/>
</dbReference>
<gene>
    <name evidence="7" type="ORF">E7746_00560</name>
</gene>
<accession>A0A4P7VDN2</accession>
<evidence type="ECO:0000259" key="6">
    <source>
        <dbReference type="Pfam" id="PF08281"/>
    </source>
</evidence>
<keyword evidence="2" id="KW-0805">Transcription regulation</keyword>
<dbReference type="Gene3D" id="1.10.10.10">
    <property type="entry name" value="Winged helix-like DNA-binding domain superfamily/Winged helix DNA-binding domain"/>
    <property type="match status" value="1"/>
</dbReference>
<keyword evidence="4" id="KW-0804">Transcription</keyword>
<evidence type="ECO:0000313" key="7">
    <source>
        <dbReference type="EMBL" id="QCD34476.1"/>
    </source>
</evidence>
<dbReference type="GO" id="GO:0003677">
    <property type="term" value="F:DNA binding"/>
    <property type="evidence" value="ECO:0007669"/>
    <property type="project" value="InterPro"/>
</dbReference>
<dbReference type="EMBL" id="CP039393">
    <property type="protein sequence ID" value="QCD34476.1"/>
    <property type="molecule type" value="Genomic_DNA"/>
</dbReference>
<evidence type="ECO:0000256" key="2">
    <source>
        <dbReference type="ARBA" id="ARBA00023015"/>
    </source>
</evidence>
<dbReference type="InterPro" id="IPR007627">
    <property type="entry name" value="RNA_pol_sigma70_r2"/>
</dbReference>
<dbReference type="InterPro" id="IPR014284">
    <property type="entry name" value="RNA_pol_sigma-70_dom"/>
</dbReference>
<organism evidence="7 8">
    <name type="scientific">Muribaculum gordoncarteri</name>
    <dbReference type="NCBI Taxonomy" id="2530390"/>
    <lineage>
        <taxon>Bacteria</taxon>
        <taxon>Pseudomonadati</taxon>
        <taxon>Bacteroidota</taxon>
        <taxon>Bacteroidia</taxon>
        <taxon>Bacteroidales</taxon>
        <taxon>Muribaculaceae</taxon>
        <taxon>Muribaculum</taxon>
    </lineage>
</organism>
<keyword evidence="8" id="KW-1185">Reference proteome</keyword>
<dbReference type="Gene3D" id="1.10.1740.10">
    <property type="match status" value="1"/>
</dbReference>
<feature type="domain" description="RNA polymerase sigma factor 70 region 4 type 2" evidence="6">
    <location>
        <begin position="111"/>
        <end position="162"/>
    </location>
</feature>
<dbReference type="PANTHER" id="PTHR43133:SF45">
    <property type="entry name" value="RNA POLYMERASE ECF-TYPE SIGMA FACTOR"/>
    <property type="match status" value="1"/>
</dbReference>
<keyword evidence="3" id="KW-0731">Sigma factor</keyword>
<dbReference type="Pfam" id="PF08281">
    <property type="entry name" value="Sigma70_r4_2"/>
    <property type="match status" value="1"/>
</dbReference>
<dbReference type="InterPro" id="IPR036388">
    <property type="entry name" value="WH-like_DNA-bd_sf"/>
</dbReference>
<comment type="similarity">
    <text evidence="1">Belongs to the sigma-70 factor family. ECF subfamily.</text>
</comment>
<dbReference type="GO" id="GO:0016987">
    <property type="term" value="F:sigma factor activity"/>
    <property type="evidence" value="ECO:0007669"/>
    <property type="project" value="UniProtKB-KW"/>
</dbReference>
<proteinExistence type="inferred from homology"/>
<dbReference type="Proteomes" id="UP000297031">
    <property type="component" value="Chromosome"/>
</dbReference>
<dbReference type="InterPro" id="IPR039425">
    <property type="entry name" value="RNA_pol_sigma-70-like"/>
</dbReference>
<dbReference type="GO" id="GO:0006352">
    <property type="term" value="P:DNA-templated transcription initiation"/>
    <property type="evidence" value="ECO:0007669"/>
    <property type="project" value="InterPro"/>
</dbReference>
<dbReference type="SUPFAM" id="SSF88659">
    <property type="entry name" value="Sigma3 and sigma4 domains of RNA polymerase sigma factors"/>
    <property type="match status" value="1"/>
</dbReference>
<sequence length="168" mass="19980">MQMERCSDYNSSFTSLVRRHEKIIFSVCFFYANNDVPFDDIKQEVLISLFKGYRHFRNECSEATWVYKVCINTCLFSLRRLSPKIKTLSLDEIPVIHFQNENDNEYREKIEWLYALIAQLNPMDKALILMWLDELSYDDIASNMGIPRNTVASRLYRIKEKLSSRKEV</sequence>
<dbReference type="InterPro" id="IPR013325">
    <property type="entry name" value="RNA_pol_sigma_r2"/>
</dbReference>